<protein>
    <submittedName>
        <fullName evidence="1">Uncharacterized protein</fullName>
    </submittedName>
</protein>
<reference evidence="1" key="1">
    <citation type="submission" date="2019-02" db="EMBL/GenBank/DDBJ databases">
        <authorList>
            <person name="Gruber-Vodicka R. H."/>
            <person name="Seah K. B. B."/>
        </authorList>
    </citation>
    <scope>NUCLEOTIDE SEQUENCE</scope>
    <source>
        <strain evidence="1">BECK_M7</strain>
    </source>
</reference>
<accession>A0A450UGS3</accession>
<sequence>MKFWVPIAVLSIVFVLVGISRWSQWYATEISMPRYCEDPDKSLALLRAVISENRPAGDEARRPYLVAAKLLFLVPRDPDEPVPAYLARVRRHLDGHCRR</sequence>
<dbReference type="EMBL" id="CAADFF010000028">
    <property type="protein sequence ID" value="VFJ91732.1"/>
    <property type="molecule type" value="Genomic_DNA"/>
</dbReference>
<proteinExistence type="predicted"/>
<dbReference type="AlphaFoldDB" id="A0A450UGS3"/>
<organism evidence="1">
    <name type="scientific">Candidatus Kentrum sp. LFY</name>
    <dbReference type="NCBI Taxonomy" id="2126342"/>
    <lineage>
        <taxon>Bacteria</taxon>
        <taxon>Pseudomonadati</taxon>
        <taxon>Pseudomonadota</taxon>
        <taxon>Gammaproteobacteria</taxon>
        <taxon>Candidatus Kentrum</taxon>
    </lineage>
</organism>
<name>A0A450UGS3_9GAMM</name>
<gene>
    <name evidence="1" type="ORF">BECKLFY1418B_GA0070995_102827</name>
</gene>
<evidence type="ECO:0000313" key="1">
    <source>
        <dbReference type="EMBL" id="VFJ91732.1"/>
    </source>
</evidence>